<dbReference type="EMBL" id="GG681834">
    <property type="protein sequence ID" value="EER04138.1"/>
    <property type="molecule type" value="Genomic_DNA"/>
</dbReference>
<organism evidence="2">
    <name type="scientific">Perkinsus marinus (strain ATCC 50983 / TXsc)</name>
    <dbReference type="NCBI Taxonomy" id="423536"/>
    <lineage>
        <taxon>Eukaryota</taxon>
        <taxon>Sar</taxon>
        <taxon>Alveolata</taxon>
        <taxon>Perkinsozoa</taxon>
        <taxon>Perkinsea</taxon>
        <taxon>Perkinsida</taxon>
        <taxon>Perkinsidae</taxon>
        <taxon>Perkinsus</taxon>
    </lineage>
</organism>
<feature type="non-terminal residue" evidence="1">
    <location>
        <position position="1"/>
    </location>
</feature>
<accession>C5LGK5</accession>
<proteinExistence type="predicted"/>
<keyword evidence="2" id="KW-1185">Reference proteome</keyword>
<sequence>PYLALLKKIQTTTPKSQSGDALIFLSGAQEIECLLRSERSLCYCSRTLVCVRA</sequence>
<protein>
    <submittedName>
        <fullName evidence="1">Uncharacterized protein</fullName>
    </submittedName>
</protein>
<dbReference type="RefSeq" id="XP_002772322.1">
    <property type="nucleotide sequence ID" value="XM_002772276.1"/>
</dbReference>
<evidence type="ECO:0000313" key="2">
    <source>
        <dbReference type="Proteomes" id="UP000007800"/>
    </source>
</evidence>
<gene>
    <name evidence="1" type="ORF">Pmar_PMAR014275</name>
</gene>
<name>C5LGK5_PERM5</name>
<dbReference type="InParanoid" id="C5LGK5"/>
<dbReference type="GeneID" id="9045388"/>
<evidence type="ECO:0000313" key="1">
    <source>
        <dbReference type="EMBL" id="EER04138.1"/>
    </source>
</evidence>
<dbReference type="Proteomes" id="UP000007800">
    <property type="component" value="Unassembled WGS sequence"/>
</dbReference>
<dbReference type="AlphaFoldDB" id="C5LGK5"/>
<reference evidence="1 2" key="1">
    <citation type="submission" date="2008-07" db="EMBL/GenBank/DDBJ databases">
        <authorList>
            <person name="El-Sayed N."/>
            <person name="Caler E."/>
            <person name="Inman J."/>
            <person name="Amedeo P."/>
            <person name="Hass B."/>
            <person name="Wortman J."/>
        </authorList>
    </citation>
    <scope>NUCLEOTIDE SEQUENCE [LARGE SCALE GENOMIC DNA]</scope>
    <source>
        <strain evidence="2">ATCC 50983 / TXsc</strain>
    </source>
</reference>
<feature type="non-terminal residue" evidence="1">
    <location>
        <position position="53"/>
    </location>
</feature>